<feature type="non-terminal residue" evidence="6">
    <location>
        <position position="298"/>
    </location>
</feature>
<evidence type="ECO:0000256" key="2">
    <source>
        <dbReference type="PROSITE-ProRule" id="PRU00168"/>
    </source>
</evidence>
<protein>
    <submittedName>
        <fullName evidence="6">Uncharacterized protein LOC103607796</fullName>
    </submittedName>
</protein>
<keyword evidence="1 2" id="KW-0344">Guanine-nucleotide releasing factor</keyword>
<dbReference type="PROSITE" id="PS50009">
    <property type="entry name" value="RASGEF_CAT"/>
    <property type="match status" value="1"/>
</dbReference>
<evidence type="ECO:0000259" key="4">
    <source>
        <dbReference type="PROSITE" id="PS50009"/>
    </source>
</evidence>
<feature type="region of interest" description="Disordered" evidence="3">
    <location>
        <begin position="259"/>
        <end position="298"/>
    </location>
</feature>
<feature type="compositionally biased region" description="Low complexity" evidence="3">
    <location>
        <begin position="259"/>
        <end position="268"/>
    </location>
</feature>
<reference evidence="6" key="1">
    <citation type="submission" date="2025-08" db="UniProtKB">
        <authorList>
            <consortium name="RefSeq"/>
        </authorList>
    </citation>
    <scope>IDENTIFICATION</scope>
</reference>
<gene>
    <name evidence="6" type="primary">LOC103607796</name>
</gene>
<dbReference type="GeneID" id="103607796"/>
<keyword evidence="5" id="KW-1185">Reference proteome</keyword>
<dbReference type="PANTHER" id="PTHR23113:SF223">
    <property type="entry name" value="RAL-GDS-RELATED PROTEIN"/>
    <property type="match status" value="1"/>
</dbReference>
<proteinExistence type="predicted"/>
<feature type="domain" description="Ras-GEF" evidence="4">
    <location>
        <begin position="15"/>
        <end position="283"/>
    </location>
</feature>
<evidence type="ECO:0000313" key="5">
    <source>
        <dbReference type="Proteomes" id="UP000694923"/>
    </source>
</evidence>
<evidence type="ECO:0000256" key="3">
    <source>
        <dbReference type="SAM" id="MobiDB-lite"/>
    </source>
</evidence>
<feature type="region of interest" description="Disordered" evidence="3">
    <location>
        <begin position="173"/>
        <end position="198"/>
    </location>
</feature>
<feature type="compositionally biased region" description="Low complexity" evidence="3">
    <location>
        <begin position="280"/>
        <end position="290"/>
    </location>
</feature>
<dbReference type="InterPro" id="IPR001895">
    <property type="entry name" value="RASGEF_cat_dom"/>
</dbReference>
<dbReference type="InterPro" id="IPR008937">
    <property type="entry name" value="Ras-like_GEF"/>
</dbReference>
<dbReference type="SMART" id="SM00147">
    <property type="entry name" value="RasGEF"/>
    <property type="match status" value="1"/>
</dbReference>
<dbReference type="SUPFAM" id="SSF48366">
    <property type="entry name" value="Ras GEF"/>
    <property type="match status" value="1"/>
</dbReference>
<dbReference type="Pfam" id="PF00617">
    <property type="entry name" value="RasGEF"/>
    <property type="match status" value="1"/>
</dbReference>
<dbReference type="InterPro" id="IPR023578">
    <property type="entry name" value="Ras_GEF_dom_sf"/>
</dbReference>
<dbReference type="Gene3D" id="1.10.840.10">
    <property type="entry name" value="Ras guanine-nucleotide exchange factors catalytic domain"/>
    <property type="match status" value="1"/>
</dbReference>
<name>A0ABM0SC94_GALVR</name>
<sequence length="298" mass="33371">MNQPSEDPCDIMAFPPKLMAEQLTLMDVERFSEVVPYDCLGSIWSQCNEKGKEHLAPTTHVTITQFNNVANCIIITCLMGHSMKAQDRARVVEHWIKVARECLVLRNFSVHAMLSALQSTSIHQMKRTWREVSRDDEPVVQASQSGDEVNEVHGVFRVLRTMMRTVIGVLRGSSPDAETRRGGQGARPRPRWRVSRLASNREPEPLEVVALHQLMDQISRVQGQGQGCNWVGTIKLATLEMNHQRVQMRQRQQKKLQALLPAGAPLPLGRRHPQGEEEQAQGSQAAATAFPAPPLTSP</sequence>
<dbReference type="InterPro" id="IPR036964">
    <property type="entry name" value="RASGEF_cat_dom_sf"/>
</dbReference>
<dbReference type="Proteomes" id="UP000694923">
    <property type="component" value="Unplaced"/>
</dbReference>
<evidence type="ECO:0000313" key="6">
    <source>
        <dbReference type="RefSeq" id="XP_008590485.1"/>
    </source>
</evidence>
<evidence type="ECO:0000256" key="1">
    <source>
        <dbReference type="ARBA" id="ARBA00022658"/>
    </source>
</evidence>
<dbReference type="PANTHER" id="PTHR23113">
    <property type="entry name" value="GUANINE NUCLEOTIDE EXCHANGE FACTOR"/>
    <property type="match status" value="1"/>
</dbReference>
<organism evidence="5 6">
    <name type="scientific">Galeopterus variegatus</name>
    <name type="common">Malayan flying lemur</name>
    <name type="synonym">Cynocephalus variegatus</name>
    <dbReference type="NCBI Taxonomy" id="482537"/>
    <lineage>
        <taxon>Eukaryota</taxon>
        <taxon>Metazoa</taxon>
        <taxon>Chordata</taxon>
        <taxon>Craniata</taxon>
        <taxon>Vertebrata</taxon>
        <taxon>Euteleostomi</taxon>
        <taxon>Mammalia</taxon>
        <taxon>Eutheria</taxon>
        <taxon>Euarchontoglires</taxon>
        <taxon>Dermoptera</taxon>
        <taxon>Cynocephalidae</taxon>
        <taxon>Galeopterus</taxon>
    </lineage>
</organism>
<dbReference type="RefSeq" id="XP_008590485.1">
    <property type="nucleotide sequence ID" value="XM_008592263.1"/>
</dbReference>
<accession>A0ABM0SC94</accession>